<dbReference type="PANTHER" id="PTHR11215:SF1">
    <property type="entry name" value="MYG1 EXONUCLEASE"/>
    <property type="match status" value="1"/>
</dbReference>
<organism evidence="4 5">
    <name type="scientific">Ancylostoma ceylanicum</name>
    <dbReference type="NCBI Taxonomy" id="53326"/>
    <lineage>
        <taxon>Eukaryota</taxon>
        <taxon>Metazoa</taxon>
        <taxon>Ecdysozoa</taxon>
        <taxon>Nematoda</taxon>
        <taxon>Chromadorea</taxon>
        <taxon>Rhabditida</taxon>
        <taxon>Rhabditina</taxon>
        <taxon>Rhabditomorpha</taxon>
        <taxon>Strongyloidea</taxon>
        <taxon>Ancylostomatidae</taxon>
        <taxon>Ancylostomatinae</taxon>
        <taxon>Ancylostoma</taxon>
    </lineage>
</organism>
<dbReference type="InterPro" id="IPR003226">
    <property type="entry name" value="MYG1_exonuclease"/>
</dbReference>
<keyword evidence="5" id="KW-1185">Reference proteome</keyword>
<keyword evidence="3" id="KW-0812">Transmembrane</keyword>
<dbReference type="GO" id="GO:0005737">
    <property type="term" value="C:cytoplasm"/>
    <property type="evidence" value="ECO:0007669"/>
    <property type="project" value="TreeGrafter"/>
</dbReference>
<dbReference type="PANTHER" id="PTHR11215">
    <property type="entry name" value="METAL DEPENDENT HYDROLASE - RELATED"/>
    <property type="match status" value="1"/>
</dbReference>
<protein>
    <submittedName>
        <fullName evidence="4">Uncharacterized protein</fullName>
    </submittedName>
</protein>
<evidence type="ECO:0000313" key="5">
    <source>
        <dbReference type="Proteomes" id="UP000024635"/>
    </source>
</evidence>
<keyword evidence="3" id="KW-1133">Transmembrane helix</keyword>
<evidence type="ECO:0000313" key="4">
    <source>
        <dbReference type="EMBL" id="EYB85034.1"/>
    </source>
</evidence>
<feature type="compositionally biased region" description="Acidic residues" evidence="2">
    <location>
        <begin position="366"/>
        <end position="378"/>
    </location>
</feature>
<dbReference type="Proteomes" id="UP000024635">
    <property type="component" value="Unassembled WGS sequence"/>
</dbReference>
<proteinExistence type="inferred from homology"/>
<name>A0A016S4A8_9BILA</name>
<evidence type="ECO:0000256" key="1">
    <source>
        <dbReference type="ARBA" id="ARBA00010105"/>
    </source>
</evidence>
<sequence>MNLLQNSMKNHRNGFQILGCSHDDRMVGIFYRKLYETFVEAIDAVDNGIPQYDGIPRYQMCGGLSGRVGHLNPHWNEVDPNPDERFQQAMELVGGEFESSVSYLANVWWPAREIVEKAIDEAPQVDKSGRILYISAGGVPWKEHFFELEEEKGLASRRMTYIIYEDSSSGTYRIQAIPNNRLSTFDNRMPLPRAWRGLRDDELSGVSGIDGCIFTHMTGFIGGNKTLEGAVEMARKAIEIGDAEKIAMDDRLAKIAGGAAITATVVGVGAAATYICTKQLRTIRRQNEGVSHALETLSSEVYALRREIAELKNHENGVVPRTPSKNRNRVRSTVEGGGGDAPSTSSRQSPQYGRVASYQSMTSDTDYADAEEEWDNEAGDGQRTKQPLAAPLPPMVSF</sequence>
<dbReference type="OrthoDB" id="10265310at2759"/>
<comment type="caution">
    <text evidence="4">The sequence shown here is derived from an EMBL/GenBank/DDBJ whole genome shotgun (WGS) entry which is preliminary data.</text>
</comment>
<dbReference type="EMBL" id="JARK01001642">
    <property type="protein sequence ID" value="EYB85034.1"/>
    <property type="molecule type" value="Genomic_DNA"/>
</dbReference>
<dbReference type="AlphaFoldDB" id="A0A016S4A8"/>
<feature type="region of interest" description="Disordered" evidence="2">
    <location>
        <begin position="315"/>
        <end position="398"/>
    </location>
</feature>
<keyword evidence="3" id="KW-0472">Membrane</keyword>
<reference evidence="5" key="1">
    <citation type="journal article" date="2015" name="Nat. Genet.">
        <title>The genome and transcriptome of the zoonotic hookworm Ancylostoma ceylanicum identify infection-specific gene families.</title>
        <authorList>
            <person name="Schwarz E.M."/>
            <person name="Hu Y."/>
            <person name="Antoshechkin I."/>
            <person name="Miller M.M."/>
            <person name="Sternberg P.W."/>
            <person name="Aroian R.V."/>
        </authorList>
    </citation>
    <scope>NUCLEOTIDE SEQUENCE</scope>
    <source>
        <strain evidence="5">HY135</strain>
    </source>
</reference>
<comment type="similarity">
    <text evidence="1">Belongs to the MYG1 family.</text>
</comment>
<evidence type="ECO:0000256" key="3">
    <source>
        <dbReference type="SAM" id="Phobius"/>
    </source>
</evidence>
<gene>
    <name evidence="4" type="primary">Acey_s0306.g2013</name>
    <name evidence="4" type="synonym">Acey-C27H6.8</name>
    <name evidence="4" type="ORF">Y032_0306g2013</name>
</gene>
<dbReference type="STRING" id="53326.A0A016S4A8"/>
<feature type="transmembrane region" description="Helical" evidence="3">
    <location>
        <begin position="255"/>
        <end position="276"/>
    </location>
</feature>
<evidence type="ECO:0000256" key="2">
    <source>
        <dbReference type="SAM" id="MobiDB-lite"/>
    </source>
</evidence>
<accession>A0A016S4A8</accession>
<dbReference type="Pfam" id="PF03690">
    <property type="entry name" value="MYG1_exonuc"/>
    <property type="match status" value="1"/>
</dbReference>
<feature type="compositionally biased region" description="Polar residues" evidence="2">
    <location>
        <begin position="342"/>
        <end position="365"/>
    </location>
</feature>
<dbReference type="GO" id="GO:0005634">
    <property type="term" value="C:nucleus"/>
    <property type="evidence" value="ECO:0007669"/>
    <property type="project" value="TreeGrafter"/>
</dbReference>